<evidence type="ECO:0000256" key="4">
    <source>
        <dbReference type="ARBA" id="ARBA00022692"/>
    </source>
</evidence>
<dbReference type="InterPro" id="IPR053974">
    <property type="entry name" value="ERMP1_1-A_TM"/>
</dbReference>
<keyword evidence="9 14" id="KW-1133">Transmembrane helix</keyword>
<evidence type="ECO:0000256" key="3">
    <source>
        <dbReference type="ARBA" id="ARBA00022670"/>
    </source>
</evidence>
<dbReference type="InParanoid" id="A0A316YHI4"/>
<dbReference type="InterPro" id="IPR048024">
    <property type="entry name" value="Fxna-like_M28_dom"/>
</dbReference>
<dbReference type="CDD" id="cd03875">
    <property type="entry name" value="M28_Fxna_like"/>
    <property type="match status" value="1"/>
</dbReference>
<dbReference type="Pfam" id="PF04389">
    <property type="entry name" value="Peptidase_M28"/>
    <property type="match status" value="1"/>
</dbReference>
<evidence type="ECO:0000256" key="8">
    <source>
        <dbReference type="ARBA" id="ARBA00022833"/>
    </source>
</evidence>
<feature type="transmembrane region" description="Helical" evidence="14">
    <location>
        <begin position="336"/>
        <end position="356"/>
    </location>
</feature>
<keyword evidence="4 14" id="KW-0812">Transmembrane</keyword>
<evidence type="ECO:0000259" key="15">
    <source>
        <dbReference type="Pfam" id="PF04389"/>
    </source>
</evidence>
<sequence length="873" mass="94857">FSEEAALDLIRKLSEDIGYRIVGTSEHVEAEHLLEGIVKSYEGWHRTVTLDDDMGPGNNVTRPTDTRGDTEVEVWTQIGDGAHRFDFMSSVVWKKYYSMSNVIVRISDGTEEGKEHAVLLNAHLDSTLPSPGAADDGVGVAILVELLRILTTPPRPRLRHSVILLFNNGEESLQDASHLYATQHNETMGSVRGVVNLEACGVSGPELLFQATSVPFVDAYATVPHPFGTVLANDVFSTGLILSDTDFRQFVQYGGLSGLDMAVVGNSYLYHTRKDLIEHFQPGMIQHFGENIIAIVEHLASSPQSKLAVNRAFPKKQPPIYFSVAGRLFFNIRPQAFQTITYVLCGLLNFFLSTMVRADLRFGSLRAVILAVFFTLASLVAALVASNVVALVMTQLLGKSLSWFTHEMLPLGLFGPPAVTAVLTTQLLFSLGTDKSKRAYLERACLDGLSIFFTLSLLGLNAAGIGSAYLCALGSAASIASVIINDLALVGYPAIDAGEVQPHKRVHPATYFVLSIVPAIVGVEGLASFLDLFVPLTGRTGEISPADHIVSSIVAALSFLCLPVTLPLAHRMGTQRLQKAILAGLALSALSIAIYASPALPTFDAAHPKRVFVHYVQNLTDDSFWMNMGGADPDVAGLSRIVEDVHANIGIPALPPSHPAMDEYNTDYDILYPVSNFITPYKFAMAEPAVSSPWTLGHPQQADFMVRATEDEIDVEAATRRVTLTVNRPGIIWSVIAFDADILEWDLPSPPPEGMQRHHLKEVSRHGIDQWSVKLLLRLSPEAVAALRADATRSPGRLIRSTGGVADAQRDPSKLWIDYSGLIGEAMYPQSARYGAATRERLPSIEVLENMDGVITRTHPEVDAMLLSVVAAV</sequence>
<feature type="transmembrane region" description="Helical" evidence="14">
    <location>
        <begin position="467"/>
        <end position="488"/>
    </location>
</feature>
<evidence type="ECO:0000313" key="17">
    <source>
        <dbReference type="EMBL" id="PWN89010.1"/>
    </source>
</evidence>
<comment type="subcellular location">
    <subcellularLocation>
        <location evidence="2">Endoplasmic reticulum membrane</location>
        <topology evidence="2">Multi-pass membrane protein</topology>
    </subcellularLocation>
</comment>
<keyword evidence="10" id="KW-0482">Metalloprotease</keyword>
<keyword evidence="18" id="KW-1185">Reference proteome</keyword>
<evidence type="ECO:0000256" key="6">
    <source>
        <dbReference type="ARBA" id="ARBA00022801"/>
    </source>
</evidence>
<feature type="domain" description="Peptidase M28" evidence="15">
    <location>
        <begin position="101"/>
        <end position="295"/>
    </location>
</feature>
<evidence type="ECO:0000256" key="10">
    <source>
        <dbReference type="ARBA" id="ARBA00023049"/>
    </source>
</evidence>
<comment type="cofactor">
    <cofactor evidence="1">
        <name>Zn(2+)</name>
        <dbReference type="ChEBI" id="CHEBI:29105"/>
    </cofactor>
</comment>
<dbReference type="PANTHER" id="PTHR12147:SF22">
    <property type="entry name" value="ENDOPLASMIC RETICULUM METALLOPEPTIDASE 1"/>
    <property type="match status" value="1"/>
</dbReference>
<evidence type="ECO:0000256" key="2">
    <source>
        <dbReference type="ARBA" id="ARBA00004477"/>
    </source>
</evidence>
<dbReference type="EC" id="3.4.-.-" evidence="13"/>
<keyword evidence="3 13" id="KW-0645">Protease</keyword>
<proteinExistence type="inferred from homology"/>
<dbReference type="FunFam" id="3.40.630.10:FF:000097">
    <property type="entry name" value="Peptide hydrolase"/>
    <property type="match status" value="1"/>
</dbReference>
<dbReference type="AlphaFoldDB" id="A0A316YHI4"/>
<dbReference type="Proteomes" id="UP000245768">
    <property type="component" value="Unassembled WGS sequence"/>
</dbReference>
<evidence type="ECO:0000256" key="1">
    <source>
        <dbReference type="ARBA" id="ARBA00001947"/>
    </source>
</evidence>
<feature type="transmembrane region" description="Helical" evidence="14">
    <location>
        <begin position="581"/>
        <end position="600"/>
    </location>
</feature>
<keyword evidence="5 13" id="KW-0479">Metal-binding</keyword>
<dbReference type="OrthoDB" id="76293at2759"/>
<feature type="non-terminal residue" evidence="17">
    <location>
        <position position="1"/>
    </location>
</feature>
<feature type="non-terminal residue" evidence="17">
    <location>
        <position position="873"/>
    </location>
</feature>
<dbReference type="FunCoup" id="A0A316YHI4">
    <property type="interactions" value="32"/>
</dbReference>
<reference evidence="17 18" key="1">
    <citation type="journal article" date="2018" name="Mol. Biol. Evol.">
        <title>Broad Genomic Sampling Reveals a Smut Pathogenic Ancestry of the Fungal Clade Ustilaginomycotina.</title>
        <authorList>
            <person name="Kijpornyongpan T."/>
            <person name="Mondo S.J."/>
            <person name="Barry K."/>
            <person name="Sandor L."/>
            <person name="Lee J."/>
            <person name="Lipzen A."/>
            <person name="Pangilinan J."/>
            <person name="LaButti K."/>
            <person name="Hainaut M."/>
            <person name="Henrissat B."/>
            <person name="Grigoriev I.V."/>
            <person name="Spatafora J.W."/>
            <person name="Aime M.C."/>
        </authorList>
    </citation>
    <scope>NUCLEOTIDE SEQUENCE [LARGE SCALE GENOMIC DNA]</scope>
    <source>
        <strain evidence="17 18">MCA 4198</strain>
    </source>
</reference>
<dbReference type="InterPro" id="IPR007484">
    <property type="entry name" value="Peptidase_M28"/>
</dbReference>
<feature type="domain" description="Endoplasmic reticulum metallopeptidase 1/1-A TM" evidence="16">
    <location>
        <begin position="366"/>
        <end position="560"/>
    </location>
</feature>
<dbReference type="GO" id="GO:0008235">
    <property type="term" value="F:metalloexopeptidase activity"/>
    <property type="evidence" value="ECO:0007669"/>
    <property type="project" value="InterPro"/>
</dbReference>
<evidence type="ECO:0000313" key="18">
    <source>
        <dbReference type="Proteomes" id="UP000245768"/>
    </source>
</evidence>
<dbReference type="EMBL" id="KZ819637">
    <property type="protein sequence ID" value="PWN89010.1"/>
    <property type="molecule type" value="Genomic_DNA"/>
</dbReference>
<feature type="transmembrane region" description="Helical" evidence="14">
    <location>
        <begin position="413"/>
        <end position="432"/>
    </location>
</feature>
<dbReference type="PANTHER" id="PTHR12147">
    <property type="entry name" value="METALLOPEPTIDASE M28 FAMILY MEMBER"/>
    <property type="match status" value="1"/>
</dbReference>
<evidence type="ECO:0000256" key="7">
    <source>
        <dbReference type="ARBA" id="ARBA00022824"/>
    </source>
</evidence>
<feature type="transmembrane region" description="Helical" evidence="14">
    <location>
        <begin position="368"/>
        <end position="393"/>
    </location>
</feature>
<keyword evidence="7" id="KW-0256">Endoplasmic reticulum</keyword>
<keyword evidence="8 13" id="KW-0862">Zinc</keyword>
<dbReference type="GeneID" id="37040426"/>
<organism evidence="17 18">
    <name type="scientific">Acaromyces ingoldii</name>
    <dbReference type="NCBI Taxonomy" id="215250"/>
    <lineage>
        <taxon>Eukaryota</taxon>
        <taxon>Fungi</taxon>
        <taxon>Dikarya</taxon>
        <taxon>Basidiomycota</taxon>
        <taxon>Ustilaginomycotina</taxon>
        <taxon>Exobasidiomycetes</taxon>
        <taxon>Exobasidiales</taxon>
        <taxon>Cryptobasidiaceae</taxon>
        <taxon>Acaromyces</taxon>
    </lineage>
</organism>
<evidence type="ECO:0000259" key="16">
    <source>
        <dbReference type="Pfam" id="PF22249"/>
    </source>
</evidence>
<keyword evidence="11 14" id="KW-0472">Membrane</keyword>
<dbReference type="GO" id="GO:0006508">
    <property type="term" value="P:proteolysis"/>
    <property type="evidence" value="ECO:0007669"/>
    <property type="project" value="UniProtKB-KW"/>
</dbReference>
<evidence type="ECO:0000256" key="9">
    <source>
        <dbReference type="ARBA" id="ARBA00022989"/>
    </source>
</evidence>
<comment type="similarity">
    <text evidence="13">Belongs to the peptidase M28 family.</text>
</comment>
<feature type="transmembrane region" description="Helical" evidence="14">
    <location>
        <begin position="509"/>
        <end position="529"/>
    </location>
</feature>
<feature type="transmembrane region" description="Helical" evidence="14">
    <location>
        <begin position="549"/>
        <end position="569"/>
    </location>
</feature>
<evidence type="ECO:0000256" key="13">
    <source>
        <dbReference type="RuleBase" id="RU361240"/>
    </source>
</evidence>
<dbReference type="Gene3D" id="3.40.630.10">
    <property type="entry name" value="Zn peptidases"/>
    <property type="match status" value="1"/>
</dbReference>
<dbReference type="Pfam" id="PF22249">
    <property type="entry name" value="ERMP1-TM"/>
    <property type="match status" value="1"/>
</dbReference>
<gene>
    <name evidence="17" type="ORF">FA10DRAFT_216992</name>
</gene>
<evidence type="ECO:0000256" key="11">
    <source>
        <dbReference type="ARBA" id="ARBA00023136"/>
    </source>
</evidence>
<dbReference type="STRING" id="215250.A0A316YHI4"/>
<protein>
    <recommendedName>
        <fullName evidence="13">Peptide hydrolase</fullName>
        <ecNumber evidence="13">3.4.-.-</ecNumber>
    </recommendedName>
</protein>
<feature type="transmembrane region" description="Helical" evidence="14">
    <location>
        <begin position="444"/>
        <end position="461"/>
    </location>
</feature>
<evidence type="ECO:0000256" key="14">
    <source>
        <dbReference type="SAM" id="Phobius"/>
    </source>
</evidence>
<name>A0A316YHI4_9BASI</name>
<dbReference type="GO" id="GO:0046872">
    <property type="term" value="F:metal ion binding"/>
    <property type="evidence" value="ECO:0007669"/>
    <property type="project" value="UniProtKB-KW"/>
</dbReference>
<keyword evidence="12" id="KW-0325">Glycoprotein</keyword>
<dbReference type="RefSeq" id="XP_025376208.1">
    <property type="nucleotide sequence ID" value="XM_025518510.1"/>
</dbReference>
<dbReference type="GO" id="GO:0005789">
    <property type="term" value="C:endoplasmic reticulum membrane"/>
    <property type="evidence" value="ECO:0007669"/>
    <property type="project" value="UniProtKB-SubCell"/>
</dbReference>
<dbReference type="SUPFAM" id="SSF53187">
    <property type="entry name" value="Zn-dependent exopeptidases"/>
    <property type="match status" value="1"/>
</dbReference>
<evidence type="ECO:0000256" key="5">
    <source>
        <dbReference type="ARBA" id="ARBA00022723"/>
    </source>
</evidence>
<evidence type="ECO:0000256" key="12">
    <source>
        <dbReference type="ARBA" id="ARBA00023180"/>
    </source>
</evidence>
<keyword evidence="6 13" id="KW-0378">Hydrolase</keyword>
<dbReference type="InterPro" id="IPR045175">
    <property type="entry name" value="M28_fam"/>
</dbReference>
<accession>A0A316YHI4</accession>